<keyword evidence="3" id="KW-0804">Transcription</keyword>
<feature type="domain" description="HTH araC/xylS-type" evidence="4">
    <location>
        <begin position="182"/>
        <end position="264"/>
    </location>
</feature>
<evidence type="ECO:0000259" key="4">
    <source>
        <dbReference type="PROSITE" id="PS01124"/>
    </source>
</evidence>
<dbReference type="PROSITE" id="PS01124">
    <property type="entry name" value="HTH_ARAC_FAMILY_2"/>
    <property type="match status" value="1"/>
</dbReference>
<accession>A0A558RD20</accession>
<proteinExistence type="predicted"/>
<name>A0A558RD20_9SPHN</name>
<evidence type="ECO:0000313" key="5">
    <source>
        <dbReference type="EMBL" id="TVV77211.1"/>
    </source>
</evidence>
<sequence length="289" mass="31287">MRIRLPGAATSIGLRYFEPAPDLAALVSSYYLFRADVTRVADVMRADLGQIRFMLRGCGHYMFGDQIVETPEVCLLGPSNAATRFDVAGPLLVFGIGLHPAGWAALVREDASLHADRAGNAVGRFGPLLEDALDAMRSAPDTQAMVSIADVVIRALTPQAAEAPFDLTRITDAWLTGATDPSVDALVASLGVSARQAERLTKRIYGAPPKLLARKYRTLRAASLIGTSELHWSEAAGDAFFDQSHFIRDFKRFTGLTPTLFQNDPPPVTRLTLQRRGITGNIAPLARIS</sequence>
<dbReference type="PANTHER" id="PTHR46796">
    <property type="entry name" value="HTH-TYPE TRANSCRIPTIONAL ACTIVATOR RHAS-RELATED"/>
    <property type="match status" value="1"/>
</dbReference>
<reference evidence="5 6" key="1">
    <citation type="submission" date="2019-07" db="EMBL/GenBank/DDBJ databases">
        <title>Sphingomonas solaris sp. nov., isolated from a solar panel from Boston, Massachusetts.</title>
        <authorList>
            <person name="Tanner K."/>
            <person name="Pascual J."/>
            <person name="Mancuso C."/>
            <person name="Pereto J."/>
            <person name="Khalil A."/>
            <person name="Vilanova C."/>
        </authorList>
    </citation>
    <scope>NUCLEOTIDE SEQUENCE [LARGE SCALE GENOMIC DNA]</scope>
    <source>
        <strain evidence="5 6">R4DWN</strain>
    </source>
</reference>
<protein>
    <submittedName>
        <fullName evidence="5">Helix-turn-helix domain-containing protein</fullName>
    </submittedName>
</protein>
<dbReference type="OrthoDB" id="323290at2"/>
<evidence type="ECO:0000256" key="2">
    <source>
        <dbReference type="ARBA" id="ARBA00023125"/>
    </source>
</evidence>
<dbReference type="AlphaFoldDB" id="A0A558RD20"/>
<dbReference type="InterPro" id="IPR009057">
    <property type="entry name" value="Homeodomain-like_sf"/>
</dbReference>
<comment type="caution">
    <text evidence="5">The sequence shown here is derived from an EMBL/GenBank/DDBJ whole genome shotgun (WGS) entry which is preliminary data.</text>
</comment>
<keyword evidence="6" id="KW-1185">Reference proteome</keyword>
<evidence type="ECO:0000256" key="3">
    <source>
        <dbReference type="ARBA" id="ARBA00023163"/>
    </source>
</evidence>
<dbReference type="SMART" id="SM00342">
    <property type="entry name" value="HTH_ARAC"/>
    <property type="match status" value="1"/>
</dbReference>
<keyword evidence="1" id="KW-0805">Transcription regulation</keyword>
<dbReference type="GO" id="GO:0043565">
    <property type="term" value="F:sequence-specific DNA binding"/>
    <property type="evidence" value="ECO:0007669"/>
    <property type="project" value="InterPro"/>
</dbReference>
<organism evidence="5 6">
    <name type="scientific">Alterirhizorhabdus solaris</name>
    <dbReference type="NCBI Taxonomy" id="2529389"/>
    <lineage>
        <taxon>Bacteria</taxon>
        <taxon>Pseudomonadati</taxon>
        <taxon>Pseudomonadota</taxon>
        <taxon>Alphaproteobacteria</taxon>
        <taxon>Sphingomonadales</taxon>
        <taxon>Rhizorhabdaceae</taxon>
        <taxon>Alterirhizorhabdus</taxon>
    </lineage>
</organism>
<dbReference type="Proteomes" id="UP000318681">
    <property type="component" value="Unassembled WGS sequence"/>
</dbReference>
<dbReference type="SUPFAM" id="SSF46689">
    <property type="entry name" value="Homeodomain-like"/>
    <property type="match status" value="1"/>
</dbReference>
<dbReference type="RefSeq" id="WP_145147347.1">
    <property type="nucleotide sequence ID" value="NZ_VNIM01000003.1"/>
</dbReference>
<dbReference type="InterPro" id="IPR050204">
    <property type="entry name" value="AraC_XylS_family_regulators"/>
</dbReference>
<dbReference type="InterPro" id="IPR018060">
    <property type="entry name" value="HTH_AraC"/>
</dbReference>
<dbReference type="Gene3D" id="1.10.10.60">
    <property type="entry name" value="Homeodomain-like"/>
    <property type="match status" value="1"/>
</dbReference>
<evidence type="ECO:0000256" key="1">
    <source>
        <dbReference type="ARBA" id="ARBA00023015"/>
    </source>
</evidence>
<keyword evidence="2" id="KW-0238">DNA-binding</keyword>
<gene>
    <name evidence="5" type="ORF">FOY91_01340</name>
</gene>
<dbReference type="GO" id="GO:0003700">
    <property type="term" value="F:DNA-binding transcription factor activity"/>
    <property type="evidence" value="ECO:0007669"/>
    <property type="project" value="InterPro"/>
</dbReference>
<evidence type="ECO:0000313" key="6">
    <source>
        <dbReference type="Proteomes" id="UP000318681"/>
    </source>
</evidence>
<dbReference type="Pfam" id="PF12833">
    <property type="entry name" value="HTH_18"/>
    <property type="match status" value="1"/>
</dbReference>
<dbReference type="EMBL" id="VNIM01000003">
    <property type="protein sequence ID" value="TVV77211.1"/>
    <property type="molecule type" value="Genomic_DNA"/>
</dbReference>